<evidence type="ECO:0000256" key="1">
    <source>
        <dbReference type="ARBA" id="ARBA00004141"/>
    </source>
</evidence>
<reference evidence="7" key="1">
    <citation type="submission" date="2022-08" db="UniProtKB">
        <authorList>
            <consortium name="EnsemblMetazoa"/>
        </authorList>
    </citation>
    <scope>IDENTIFICATION</scope>
    <source>
        <strain evidence="7">05x7-T-G4-1.051#20</strain>
    </source>
</reference>
<dbReference type="EnsemblMetazoa" id="G29402.4">
    <property type="protein sequence ID" value="G29402.4:cds"/>
    <property type="gene ID" value="G29402"/>
</dbReference>
<evidence type="ECO:0000256" key="2">
    <source>
        <dbReference type="ARBA" id="ARBA00022692"/>
    </source>
</evidence>
<dbReference type="Pfam" id="PF15795">
    <property type="entry name" value="Spec3"/>
    <property type="match status" value="1"/>
</dbReference>
<proteinExistence type="predicted"/>
<dbReference type="EnsemblMetazoa" id="G29402.1">
    <property type="protein sequence ID" value="G29402.1:cds"/>
    <property type="gene ID" value="G29402"/>
</dbReference>
<dbReference type="OrthoDB" id="6041741at2759"/>
<evidence type="ECO:0000256" key="6">
    <source>
        <dbReference type="SAM" id="Phobius"/>
    </source>
</evidence>
<dbReference type="InterPro" id="IPR026673">
    <property type="entry name" value="SPEC3/Stum"/>
</dbReference>
<protein>
    <recommendedName>
        <fullName evidence="9">Protein SPEC3</fullName>
    </recommendedName>
</protein>
<evidence type="ECO:0000256" key="3">
    <source>
        <dbReference type="ARBA" id="ARBA00022989"/>
    </source>
</evidence>
<comment type="subcellular location">
    <subcellularLocation>
        <location evidence="1">Membrane</location>
        <topology evidence="1">Multi-pass membrane protein</topology>
    </subcellularLocation>
</comment>
<keyword evidence="2 6" id="KW-0812">Transmembrane</keyword>
<evidence type="ECO:0000256" key="4">
    <source>
        <dbReference type="ARBA" id="ARBA00023136"/>
    </source>
</evidence>
<feature type="transmembrane region" description="Helical" evidence="6">
    <location>
        <begin position="21"/>
        <end position="45"/>
    </location>
</feature>
<keyword evidence="3 6" id="KW-1133">Transmembrane helix</keyword>
<sequence>MSVSLDDFSERVITPAMPPRLASACCISNFIIPGSGTLVSGFAVFCCSKNSDMDTGDKVTTCACSLAIGLLQLALSAFILVGWCWSCVWGLHYVQMSKKHYPEGWGLDQPTNVRTSQPTRGDVTSFLSAVHRQGHPQPVLPPPYSHCVDPPPPYESIYQQSRADSYPGS</sequence>
<keyword evidence="8" id="KW-1185">Reference proteome</keyword>
<dbReference type="GO" id="GO:0016020">
    <property type="term" value="C:membrane"/>
    <property type="evidence" value="ECO:0007669"/>
    <property type="project" value="UniProtKB-SubCell"/>
</dbReference>
<dbReference type="OMA" id="PLAIICC"/>
<dbReference type="AlphaFoldDB" id="A0A8W8LRK8"/>
<accession>A0A8W8LRK8</accession>
<evidence type="ECO:0000313" key="8">
    <source>
        <dbReference type="Proteomes" id="UP000005408"/>
    </source>
</evidence>
<feature type="region of interest" description="Disordered" evidence="5">
    <location>
        <begin position="133"/>
        <end position="169"/>
    </location>
</feature>
<dbReference type="PANTHER" id="PTHR21676">
    <property type="entry name" value="PROTEIN STUM"/>
    <property type="match status" value="1"/>
</dbReference>
<feature type="compositionally biased region" description="Pro residues" evidence="5">
    <location>
        <begin position="138"/>
        <end position="154"/>
    </location>
</feature>
<organism evidence="7 8">
    <name type="scientific">Magallana gigas</name>
    <name type="common">Pacific oyster</name>
    <name type="synonym">Crassostrea gigas</name>
    <dbReference type="NCBI Taxonomy" id="29159"/>
    <lineage>
        <taxon>Eukaryota</taxon>
        <taxon>Metazoa</taxon>
        <taxon>Spiralia</taxon>
        <taxon>Lophotrochozoa</taxon>
        <taxon>Mollusca</taxon>
        <taxon>Bivalvia</taxon>
        <taxon>Autobranchia</taxon>
        <taxon>Pteriomorphia</taxon>
        <taxon>Ostreida</taxon>
        <taxon>Ostreoidea</taxon>
        <taxon>Ostreidae</taxon>
        <taxon>Magallana</taxon>
    </lineage>
</organism>
<evidence type="ECO:0000256" key="5">
    <source>
        <dbReference type="SAM" id="MobiDB-lite"/>
    </source>
</evidence>
<dbReference type="Proteomes" id="UP000005408">
    <property type="component" value="Unassembled WGS sequence"/>
</dbReference>
<evidence type="ECO:0000313" key="7">
    <source>
        <dbReference type="EnsemblMetazoa" id="G29402.1:cds"/>
    </source>
</evidence>
<dbReference type="PANTHER" id="PTHR21676:SF6">
    <property type="entry name" value="PROTEIN STUM"/>
    <property type="match status" value="1"/>
</dbReference>
<evidence type="ECO:0008006" key="9">
    <source>
        <dbReference type="Google" id="ProtNLM"/>
    </source>
</evidence>
<feature type="compositionally biased region" description="Polar residues" evidence="5">
    <location>
        <begin position="157"/>
        <end position="169"/>
    </location>
</feature>
<name>A0A8W8LRK8_MAGGI</name>
<keyword evidence="4 6" id="KW-0472">Membrane</keyword>
<feature type="transmembrane region" description="Helical" evidence="6">
    <location>
        <begin position="65"/>
        <end position="91"/>
    </location>
</feature>
<dbReference type="EnsemblMetazoa" id="G29402.5">
    <property type="protein sequence ID" value="G29402.5:cds"/>
    <property type="gene ID" value="G29402"/>
</dbReference>